<evidence type="ECO:0000256" key="9">
    <source>
        <dbReference type="RuleBase" id="RU003357"/>
    </source>
</evidence>
<dbReference type="InterPro" id="IPR000531">
    <property type="entry name" value="Beta-barrel_TonB"/>
</dbReference>
<keyword evidence="6 8" id="KW-0472">Membrane</keyword>
<name>A0A919KH07_9XANT</name>
<keyword evidence="4 8" id="KW-0812">Transmembrane</keyword>
<evidence type="ECO:0000256" key="6">
    <source>
        <dbReference type="ARBA" id="ARBA00023136"/>
    </source>
</evidence>
<evidence type="ECO:0000256" key="5">
    <source>
        <dbReference type="ARBA" id="ARBA00023077"/>
    </source>
</evidence>
<dbReference type="EMBL" id="BNBA01000002">
    <property type="protein sequence ID" value="GHH47073.1"/>
    <property type="molecule type" value="Genomic_DNA"/>
</dbReference>
<reference evidence="12" key="2">
    <citation type="submission" date="2020-09" db="EMBL/GenBank/DDBJ databases">
        <authorList>
            <person name="Sun Q."/>
            <person name="Ohkuma M."/>
        </authorList>
    </citation>
    <scope>NUCLEOTIDE SEQUENCE</scope>
    <source>
        <strain evidence="12">JCM 13306</strain>
    </source>
</reference>
<gene>
    <name evidence="12" type="primary">fyuA</name>
    <name evidence="12" type="ORF">GCM10009090_02920</name>
</gene>
<feature type="domain" description="TonB-dependent receptor-like beta-barrel" evidence="10">
    <location>
        <begin position="341"/>
        <end position="858"/>
    </location>
</feature>
<evidence type="ECO:0000256" key="1">
    <source>
        <dbReference type="ARBA" id="ARBA00004571"/>
    </source>
</evidence>
<dbReference type="Gene3D" id="2.170.130.10">
    <property type="entry name" value="TonB-dependent receptor, plug domain"/>
    <property type="match status" value="1"/>
</dbReference>
<dbReference type="Gene3D" id="2.40.170.20">
    <property type="entry name" value="TonB-dependent receptor, beta-barrel domain"/>
    <property type="match status" value="1"/>
</dbReference>
<evidence type="ECO:0000256" key="7">
    <source>
        <dbReference type="ARBA" id="ARBA00023237"/>
    </source>
</evidence>
<dbReference type="Pfam" id="PF07715">
    <property type="entry name" value="Plug"/>
    <property type="match status" value="1"/>
</dbReference>
<dbReference type="PANTHER" id="PTHR40980">
    <property type="entry name" value="PLUG DOMAIN-CONTAINING PROTEIN"/>
    <property type="match status" value="1"/>
</dbReference>
<evidence type="ECO:0000256" key="8">
    <source>
        <dbReference type="PROSITE-ProRule" id="PRU01360"/>
    </source>
</evidence>
<evidence type="ECO:0000313" key="12">
    <source>
        <dbReference type="EMBL" id="GHH47073.1"/>
    </source>
</evidence>
<keyword evidence="3 8" id="KW-1134">Transmembrane beta strand</keyword>
<dbReference type="SUPFAM" id="SSF56935">
    <property type="entry name" value="Porins"/>
    <property type="match status" value="1"/>
</dbReference>
<sequence>MPLNPPRSLSAPPRSSHWLRRMRTAPLALAVHGLVYGGVVHPALAAAQEVPAAADASAGQAAAPAAASGQDVTTMDAVKVVGYQASLGKALNVKRNAGAIVDAISAEDIGKFPDTNVAESLSHLSGITVDRQFGEGEKVSILGTDPALNRVLLNGQTIASTSWGGDPNDPDSRSFNYSILAPEVVGLMEVYKTPEARIDEGSIGGTVIVHTRKPLDLDRNTLTGTVSYGYNDRSEEGKPNASLLYSWKNRDETLGVLASVMHSQKVLRRDGVEIFGYDDVASADFPASVVGGNTGQYPTSLNTALFEQTRKRDGVTAALQWKPDGDFELNLTGLYVKESFDNYNQSHYAYWGSNTADATSLGFENGVATSGTFGNDSVTYLDGYLRNTEVKTGSINLRADWHGDGWNASGQAGYTRSTGGAERIYGIQFASLGGYGYGIDHRSTSIDYDLDPTDPSHMRLRNLSASHSPQYDQEKYLQLDFDHAVEWGPFTQILTGIKASNHAMGQTSYSTTWNFDGDATLSGFYGGSTPSGYLDGISASQDMQHWATIDKGAIGRYAGTLDGADALDFSYSASYGIEEQIRAWYVQGNFSGDRYRGNVGVRYVHTRDSTEGYSYDADGGYTPVDYRGSYGKWLPSFNFAYDLRDDLILRLAAAKVIARPRYTNMTPYVATDNTTLTASTGNPGLKPYESNNYGASLEWYFTPSSLLSAELFYRDISNYVLTTVEERTFLNTTTGGSSTYLTSVPTNAGNARVKGVSANFQHNFGHGFGVVANYTYSEASTDGDFSLPYNSRNAYNLSPYYEQGKWSARINLGWRSEYFTQIGRLNGQQMTDAFTQLDASIGYQINDRLRISLEGSNLLDETYYSYIGSKDHPYYIYKNGRAYMLSLNFKM</sequence>
<evidence type="ECO:0000256" key="4">
    <source>
        <dbReference type="ARBA" id="ARBA00022692"/>
    </source>
</evidence>
<proteinExistence type="inferred from homology"/>
<keyword evidence="2 8" id="KW-0813">Transport</keyword>
<evidence type="ECO:0000259" key="11">
    <source>
        <dbReference type="Pfam" id="PF07715"/>
    </source>
</evidence>
<organism evidence="12 13">
    <name type="scientific">Xanthomonas boreopolis</name>
    <dbReference type="NCBI Taxonomy" id="86183"/>
    <lineage>
        <taxon>Bacteria</taxon>
        <taxon>Pseudomonadati</taxon>
        <taxon>Pseudomonadota</taxon>
        <taxon>Gammaproteobacteria</taxon>
        <taxon>Lysobacterales</taxon>
        <taxon>Lysobacteraceae</taxon>
        <taxon>Xanthomonas</taxon>
    </lineage>
</organism>
<evidence type="ECO:0000256" key="2">
    <source>
        <dbReference type="ARBA" id="ARBA00022448"/>
    </source>
</evidence>
<accession>A0A919KH07</accession>
<dbReference type="CDD" id="cd01347">
    <property type="entry name" value="ligand_gated_channel"/>
    <property type="match status" value="1"/>
</dbReference>
<feature type="domain" description="TonB-dependent receptor plug" evidence="11">
    <location>
        <begin position="94"/>
        <end position="206"/>
    </location>
</feature>
<keyword evidence="12" id="KW-0675">Receptor</keyword>
<dbReference type="GO" id="GO:0009279">
    <property type="term" value="C:cell outer membrane"/>
    <property type="evidence" value="ECO:0007669"/>
    <property type="project" value="UniProtKB-SubCell"/>
</dbReference>
<evidence type="ECO:0000313" key="13">
    <source>
        <dbReference type="Proteomes" id="UP000623958"/>
    </source>
</evidence>
<evidence type="ECO:0000256" key="3">
    <source>
        <dbReference type="ARBA" id="ARBA00022452"/>
    </source>
</evidence>
<dbReference type="InterPro" id="IPR012910">
    <property type="entry name" value="Plug_dom"/>
</dbReference>
<comment type="caution">
    <text evidence="12">The sequence shown here is derived from an EMBL/GenBank/DDBJ whole genome shotgun (WGS) entry which is preliminary data.</text>
</comment>
<dbReference type="NCBIfam" id="TIGR01782">
    <property type="entry name" value="TonB-Xanth-Caul"/>
    <property type="match status" value="1"/>
</dbReference>
<dbReference type="InterPro" id="IPR010104">
    <property type="entry name" value="TonB_rcpt_bac"/>
</dbReference>
<dbReference type="InterPro" id="IPR039426">
    <property type="entry name" value="TonB-dep_rcpt-like"/>
</dbReference>
<dbReference type="Proteomes" id="UP000623958">
    <property type="component" value="Unassembled WGS sequence"/>
</dbReference>
<keyword evidence="7 8" id="KW-0998">Cell outer membrane</keyword>
<dbReference type="InterPro" id="IPR037066">
    <property type="entry name" value="Plug_dom_sf"/>
</dbReference>
<dbReference type="Pfam" id="PF00593">
    <property type="entry name" value="TonB_dep_Rec_b-barrel"/>
    <property type="match status" value="1"/>
</dbReference>
<dbReference type="AlphaFoldDB" id="A0A919KH07"/>
<reference evidence="12" key="1">
    <citation type="journal article" date="2014" name="Int. J. Syst. Evol. Microbiol.">
        <title>Complete genome sequence of Corynebacterium casei LMG S-19264T (=DSM 44701T), isolated from a smear-ripened cheese.</title>
        <authorList>
            <consortium name="US DOE Joint Genome Institute (JGI-PGF)"/>
            <person name="Walter F."/>
            <person name="Albersmeier A."/>
            <person name="Kalinowski J."/>
            <person name="Ruckert C."/>
        </authorList>
    </citation>
    <scope>NUCLEOTIDE SEQUENCE</scope>
    <source>
        <strain evidence="12">JCM 13306</strain>
    </source>
</reference>
<dbReference type="PANTHER" id="PTHR40980:SF3">
    <property type="entry name" value="TONB-DEPENDENT RECEPTOR-LIKE BETA-BARREL DOMAIN-CONTAINING PROTEIN"/>
    <property type="match status" value="1"/>
</dbReference>
<keyword evidence="13" id="KW-1185">Reference proteome</keyword>
<protein>
    <submittedName>
        <fullName evidence="12">TonB-dependent receptor</fullName>
    </submittedName>
</protein>
<dbReference type="PROSITE" id="PS52016">
    <property type="entry name" value="TONB_DEPENDENT_REC_3"/>
    <property type="match status" value="1"/>
</dbReference>
<keyword evidence="5 9" id="KW-0798">TonB box</keyword>
<comment type="similarity">
    <text evidence="8 9">Belongs to the TonB-dependent receptor family.</text>
</comment>
<dbReference type="InterPro" id="IPR036942">
    <property type="entry name" value="Beta-barrel_TonB_sf"/>
</dbReference>
<evidence type="ECO:0000259" key="10">
    <source>
        <dbReference type="Pfam" id="PF00593"/>
    </source>
</evidence>
<comment type="subcellular location">
    <subcellularLocation>
        <location evidence="1 8">Cell outer membrane</location>
        <topology evidence="1 8">Multi-pass membrane protein</topology>
    </subcellularLocation>
</comment>